<evidence type="ECO:0000313" key="2">
    <source>
        <dbReference type="EMBL" id="RUS97287.1"/>
    </source>
</evidence>
<dbReference type="SUPFAM" id="SSF52980">
    <property type="entry name" value="Restriction endonuclease-like"/>
    <property type="match status" value="1"/>
</dbReference>
<dbReference type="AlphaFoldDB" id="A0A433UU24"/>
<accession>A0A433UU24</accession>
<protein>
    <recommendedName>
        <fullName evidence="1">Putative restriction endonuclease domain-containing protein</fullName>
    </recommendedName>
</protein>
<evidence type="ECO:0000259" key="1">
    <source>
        <dbReference type="Pfam" id="PF05685"/>
    </source>
</evidence>
<dbReference type="EMBL" id="RSCM01000005">
    <property type="protein sequence ID" value="RUS97287.1"/>
    <property type="molecule type" value="Genomic_DNA"/>
</dbReference>
<reference evidence="2 3" key="1">
    <citation type="journal article" date="2019" name="Genome Biol. Evol.">
        <title>Day and night: Metabolic profiles and evolutionary relationships of six axenic non-marine cyanobacteria.</title>
        <authorList>
            <person name="Will S.E."/>
            <person name="Henke P."/>
            <person name="Boedeker C."/>
            <person name="Huang S."/>
            <person name="Brinkmann H."/>
            <person name="Rohde M."/>
            <person name="Jarek M."/>
            <person name="Friedl T."/>
            <person name="Seufert S."/>
            <person name="Schumacher M."/>
            <person name="Overmann J."/>
            <person name="Neumann-Schaal M."/>
            <person name="Petersen J."/>
        </authorList>
    </citation>
    <scope>NUCLEOTIDE SEQUENCE [LARGE SCALE GENOMIC DNA]</scope>
    <source>
        <strain evidence="2 3">SAG 1403-4b</strain>
    </source>
</reference>
<feature type="domain" description="Putative restriction endonuclease" evidence="1">
    <location>
        <begin position="27"/>
        <end position="165"/>
    </location>
</feature>
<dbReference type="Pfam" id="PF05685">
    <property type="entry name" value="Uma2"/>
    <property type="match status" value="1"/>
</dbReference>
<gene>
    <name evidence="2" type="ORF">DSM107003_20280</name>
</gene>
<comment type="caution">
    <text evidence="2">The sequence shown here is derived from an EMBL/GenBank/DDBJ whole genome shotgun (WGS) entry which is preliminary data.</text>
</comment>
<dbReference type="InterPro" id="IPR008538">
    <property type="entry name" value="Uma2"/>
</dbReference>
<dbReference type="Gene3D" id="3.90.1570.10">
    <property type="entry name" value="tt1808, chain A"/>
    <property type="match status" value="1"/>
</dbReference>
<dbReference type="RefSeq" id="WP_127053824.1">
    <property type="nucleotide sequence ID" value="NZ_RSCM01000005.1"/>
</dbReference>
<sequence>MTSQILMQPQEIVHLSGISWHTYESLLNELSTTSRFRLTYYRGNLEIMAPSPEHERYKKIVGRFVETLAEELELDIDPLGSTTFKRPEICGGEPDECFYIKNVKFIQGKTRINLEQDPPPDLVVEIDITSSSKDRFAVYAEIGVPEIWRYDGNVFTINILEDGKYIVVDESLAFPNLPLTEISNFLKNSGSKKYLELVREFRDWVRVQIQE</sequence>
<name>A0A433UU24_ANAVA</name>
<dbReference type="PANTHER" id="PTHR47152">
    <property type="entry name" value="SLR2084 PROTEIN-RELATED"/>
    <property type="match status" value="1"/>
</dbReference>
<evidence type="ECO:0000313" key="3">
    <source>
        <dbReference type="Proteomes" id="UP000276103"/>
    </source>
</evidence>
<dbReference type="InterPro" id="IPR011335">
    <property type="entry name" value="Restrct_endonuc-II-like"/>
</dbReference>
<dbReference type="CDD" id="cd06260">
    <property type="entry name" value="DUF820-like"/>
    <property type="match status" value="1"/>
</dbReference>
<dbReference type="OrthoDB" id="482924at2"/>
<organism evidence="2 3">
    <name type="scientific">Trichormus variabilis SAG 1403-4b</name>
    <dbReference type="NCBI Taxonomy" id="447716"/>
    <lineage>
        <taxon>Bacteria</taxon>
        <taxon>Bacillati</taxon>
        <taxon>Cyanobacteriota</taxon>
        <taxon>Cyanophyceae</taxon>
        <taxon>Nostocales</taxon>
        <taxon>Nostocaceae</taxon>
        <taxon>Trichormus</taxon>
    </lineage>
</organism>
<proteinExistence type="predicted"/>
<dbReference type="Proteomes" id="UP000276103">
    <property type="component" value="Unassembled WGS sequence"/>
</dbReference>
<dbReference type="InterPro" id="IPR012296">
    <property type="entry name" value="Nuclease_put_TT1808"/>
</dbReference>
<keyword evidence="3" id="KW-1185">Reference proteome</keyword>